<keyword evidence="4" id="KW-1185">Reference proteome</keyword>
<dbReference type="Proteomes" id="UP000245396">
    <property type="component" value="Unassembled WGS sequence"/>
</dbReference>
<dbReference type="InterPro" id="IPR015168">
    <property type="entry name" value="SsuA/THI5"/>
</dbReference>
<gene>
    <name evidence="3" type="ORF">C7441_109127</name>
</gene>
<dbReference type="AlphaFoldDB" id="A0A316C2Q5"/>
<dbReference type="GO" id="GO:0009228">
    <property type="term" value="P:thiamine biosynthetic process"/>
    <property type="evidence" value="ECO:0007669"/>
    <property type="project" value="InterPro"/>
</dbReference>
<proteinExistence type="predicted"/>
<evidence type="ECO:0000313" key="4">
    <source>
        <dbReference type="Proteomes" id="UP000245396"/>
    </source>
</evidence>
<evidence type="ECO:0000256" key="1">
    <source>
        <dbReference type="SAM" id="SignalP"/>
    </source>
</evidence>
<reference evidence="3 4" key="1">
    <citation type="submission" date="2018-05" db="EMBL/GenBank/DDBJ databases">
        <title>Genomic Encyclopedia of Type Strains, Phase IV (KMG-IV): sequencing the most valuable type-strain genomes for metagenomic binning, comparative biology and taxonomic classification.</title>
        <authorList>
            <person name="Goeker M."/>
        </authorList>
    </citation>
    <scope>NUCLEOTIDE SEQUENCE [LARGE SCALE GENOMIC DNA]</scope>
    <source>
        <strain evidence="3 4">DSM 6986</strain>
    </source>
</reference>
<sequence length="332" mass="35726">MFRKFVGVIAALSCLAAAPAARAETDVKFMLDFISLGRHAPWYVALEKGYFKEEGLNVEIMPSKGTADAIRGVVTGISEMGLIDVPSLVAAGKAGANVKIVAGAYVEAPYCVYTLNPGANVTEPAQLEGLRFGSSSASFLPQIWRAFMGMNGLDGSKLEIVNVDAAARVPMLAAGKVDGVDQFLMSAPAIRRAALGREPVCLFAADYGLDLYSNSIGVRKDFLDEQPEVVRGFVRAALRGWQYTLSHRDEATEIMVKYAPALDPAIVREEIDLIERIAVNADVKANGLGHILPEKMAKTFDFINSNVEVSGGKLESDQTYVPGFLPKEPILP</sequence>
<dbReference type="SUPFAM" id="SSF53850">
    <property type="entry name" value="Periplasmic binding protein-like II"/>
    <property type="match status" value="1"/>
</dbReference>
<dbReference type="PANTHER" id="PTHR31528:SF15">
    <property type="entry name" value="RIBOFLAVIN-BINDING PROTEIN RIBY"/>
    <property type="match status" value="1"/>
</dbReference>
<keyword evidence="1" id="KW-0732">Signal</keyword>
<feature type="signal peptide" evidence="1">
    <location>
        <begin position="1"/>
        <end position="23"/>
    </location>
</feature>
<organism evidence="3 4">
    <name type="scientific">Pseudaminobacter salicylatoxidans</name>
    <dbReference type="NCBI Taxonomy" id="93369"/>
    <lineage>
        <taxon>Bacteria</taxon>
        <taxon>Pseudomonadati</taxon>
        <taxon>Pseudomonadota</taxon>
        <taxon>Alphaproteobacteria</taxon>
        <taxon>Hyphomicrobiales</taxon>
        <taxon>Phyllobacteriaceae</taxon>
        <taxon>Pseudaminobacter</taxon>
    </lineage>
</organism>
<evidence type="ECO:0000259" key="2">
    <source>
        <dbReference type="Pfam" id="PF09084"/>
    </source>
</evidence>
<dbReference type="Gene3D" id="3.40.190.10">
    <property type="entry name" value="Periplasmic binding protein-like II"/>
    <property type="match status" value="2"/>
</dbReference>
<evidence type="ECO:0000313" key="3">
    <source>
        <dbReference type="EMBL" id="PWJ82358.1"/>
    </source>
</evidence>
<comment type="caution">
    <text evidence="3">The sequence shown here is derived from an EMBL/GenBank/DDBJ whole genome shotgun (WGS) entry which is preliminary data.</text>
</comment>
<dbReference type="InterPro" id="IPR027939">
    <property type="entry name" value="NMT1/THI5"/>
</dbReference>
<dbReference type="Pfam" id="PF09084">
    <property type="entry name" value="NMT1"/>
    <property type="match status" value="1"/>
</dbReference>
<name>A0A316C2Q5_PSESE</name>
<dbReference type="RefSeq" id="WP_170125131.1">
    <property type="nucleotide sequence ID" value="NZ_QGGG01000009.1"/>
</dbReference>
<protein>
    <submittedName>
        <fullName evidence="3">NitT/TauT family transport system substrate-binding protein</fullName>
    </submittedName>
</protein>
<feature type="chain" id="PRO_5016306678" evidence="1">
    <location>
        <begin position="24"/>
        <end position="332"/>
    </location>
</feature>
<accession>A0A316C2Q5</accession>
<dbReference type="PANTHER" id="PTHR31528">
    <property type="entry name" value="4-AMINO-5-HYDROXYMETHYL-2-METHYLPYRIMIDINE PHOSPHATE SYNTHASE THI11-RELATED"/>
    <property type="match status" value="1"/>
</dbReference>
<dbReference type="EMBL" id="QGGG01000009">
    <property type="protein sequence ID" value="PWJ82358.1"/>
    <property type="molecule type" value="Genomic_DNA"/>
</dbReference>
<feature type="domain" description="SsuA/THI5-like" evidence="2">
    <location>
        <begin position="38"/>
        <end position="251"/>
    </location>
</feature>